<accession>A0A919HP08</accession>
<organism evidence="1 2">
    <name type="scientific">Klebsiella pneumoniae</name>
    <dbReference type="NCBI Taxonomy" id="573"/>
    <lineage>
        <taxon>Bacteria</taxon>
        <taxon>Pseudomonadati</taxon>
        <taxon>Pseudomonadota</taxon>
        <taxon>Gammaproteobacteria</taxon>
        <taxon>Enterobacterales</taxon>
        <taxon>Enterobacteriaceae</taxon>
        <taxon>Klebsiella/Raoultella group</taxon>
        <taxon>Klebsiella</taxon>
        <taxon>Klebsiella pneumoniae complex</taxon>
    </lineage>
</organism>
<comment type="caution">
    <text evidence="1">The sequence shown here is derived from an EMBL/GenBank/DDBJ whole genome shotgun (WGS) entry which is preliminary data.</text>
</comment>
<dbReference type="Proteomes" id="UP000655094">
    <property type="component" value="Unassembled WGS sequence"/>
</dbReference>
<evidence type="ECO:0008006" key="3">
    <source>
        <dbReference type="Google" id="ProtNLM"/>
    </source>
</evidence>
<dbReference type="EMBL" id="BNFF01000001">
    <property type="protein sequence ID" value="GHK51052.1"/>
    <property type="molecule type" value="Genomic_DNA"/>
</dbReference>
<name>A0A919HP08_KLEPN</name>
<evidence type="ECO:0000313" key="2">
    <source>
        <dbReference type="Proteomes" id="UP000655094"/>
    </source>
</evidence>
<gene>
    <name evidence="1" type="ORF">KPZU09_07880</name>
</gene>
<protein>
    <recommendedName>
        <fullName evidence="3">D-beta-hydroxybutyrate permease</fullName>
    </recommendedName>
</protein>
<dbReference type="AlphaFoldDB" id="A0A919HP08"/>
<reference evidence="1" key="1">
    <citation type="submission" date="2020-10" db="EMBL/GenBank/DDBJ databases">
        <title>Genome Sequence of ESBL Producing Zambian Clinical Strains.</title>
        <authorList>
            <person name="Shawa M."/>
            <person name="Furuta Y."/>
            <person name="Simbotwe M."/>
            <person name="Mulenga E."/>
            <person name="Mubanga M."/>
            <person name="Mulenga G."/>
            <person name="Kaile C."/>
            <person name="Zorigt T."/>
            <person name="Hang'ombe B."/>
            <person name="Higashi H."/>
        </authorList>
    </citation>
    <scope>NUCLEOTIDE SEQUENCE</scope>
    <source>
        <strain evidence="1">Zam_UTH_09</strain>
    </source>
</reference>
<proteinExistence type="predicted"/>
<sequence length="59" mass="6070">MMSVIIALAALALLMLAAYRGYSVILFAPIAALGAVLLTDPGAVGPALPACLWKKWSAL</sequence>
<evidence type="ECO:0000313" key="1">
    <source>
        <dbReference type="EMBL" id="GHK51052.1"/>
    </source>
</evidence>